<evidence type="ECO:0000313" key="3">
    <source>
        <dbReference type="Proteomes" id="UP000799770"/>
    </source>
</evidence>
<dbReference type="EMBL" id="ML977329">
    <property type="protein sequence ID" value="KAF2112992.1"/>
    <property type="molecule type" value="Genomic_DNA"/>
</dbReference>
<evidence type="ECO:0000256" key="1">
    <source>
        <dbReference type="SAM" id="Phobius"/>
    </source>
</evidence>
<keyword evidence="3" id="KW-1185">Reference proteome</keyword>
<feature type="transmembrane region" description="Helical" evidence="1">
    <location>
        <begin position="365"/>
        <end position="390"/>
    </location>
</feature>
<dbReference type="Proteomes" id="UP000799770">
    <property type="component" value="Unassembled WGS sequence"/>
</dbReference>
<sequence length="394" mass="44953">MHPPRTNRPDPLRIELAHAVGYPNYPDDASAEPHLNYITARNLHRGTQDEYIRLFIRVIEYFKKGQSNKGQHSSSVCIQALLDGLAASDAEDVFADTRPNSRFRKEDVEDTVLYIFGVWSMMLSSFLRIGNDARAIRDPYPEETGRYLIYGADHDDYQSHLADFIRLHATRLNAYTLNVFGALEIYWTHDISRHMLLSQRGGRFRVEIFALPCAFQATTLTSEVVGISAELAQEIKESYGILFNAWPDSSLHAKLGFLLGIRKVCPCWSCSANRFRNKTISAFKHGCTTATGTSRKAKRRRPLDSGSGFDPLLEELMNGEDVSDWTYDLFPHLWQRIAILEAHLQRAKPWSIWILFRDRRDTLQFWTFGFATIVVLLTFLQVALGVAQVVGSFK</sequence>
<reference evidence="2" key="1">
    <citation type="journal article" date="2020" name="Stud. Mycol.">
        <title>101 Dothideomycetes genomes: a test case for predicting lifestyles and emergence of pathogens.</title>
        <authorList>
            <person name="Haridas S."/>
            <person name="Albert R."/>
            <person name="Binder M."/>
            <person name="Bloem J."/>
            <person name="Labutti K."/>
            <person name="Salamov A."/>
            <person name="Andreopoulos B."/>
            <person name="Baker S."/>
            <person name="Barry K."/>
            <person name="Bills G."/>
            <person name="Bluhm B."/>
            <person name="Cannon C."/>
            <person name="Castanera R."/>
            <person name="Culley D."/>
            <person name="Daum C."/>
            <person name="Ezra D."/>
            <person name="Gonzalez J."/>
            <person name="Henrissat B."/>
            <person name="Kuo A."/>
            <person name="Liang C."/>
            <person name="Lipzen A."/>
            <person name="Lutzoni F."/>
            <person name="Magnuson J."/>
            <person name="Mondo S."/>
            <person name="Nolan M."/>
            <person name="Ohm R."/>
            <person name="Pangilinan J."/>
            <person name="Park H.-J."/>
            <person name="Ramirez L."/>
            <person name="Alfaro M."/>
            <person name="Sun H."/>
            <person name="Tritt A."/>
            <person name="Yoshinaga Y."/>
            <person name="Zwiers L.-H."/>
            <person name="Turgeon B."/>
            <person name="Goodwin S."/>
            <person name="Spatafora J."/>
            <person name="Crous P."/>
            <person name="Grigoriev I."/>
        </authorList>
    </citation>
    <scope>NUCLEOTIDE SEQUENCE</scope>
    <source>
        <strain evidence="2">CBS 627.86</strain>
    </source>
</reference>
<keyword evidence="1" id="KW-1133">Transmembrane helix</keyword>
<organism evidence="2 3">
    <name type="scientific">Lophiotrema nucula</name>
    <dbReference type="NCBI Taxonomy" id="690887"/>
    <lineage>
        <taxon>Eukaryota</taxon>
        <taxon>Fungi</taxon>
        <taxon>Dikarya</taxon>
        <taxon>Ascomycota</taxon>
        <taxon>Pezizomycotina</taxon>
        <taxon>Dothideomycetes</taxon>
        <taxon>Pleosporomycetidae</taxon>
        <taxon>Pleosporales</taxon>
        <taxon>Lophiotremataceae</taxon>
        <taxon>Lophiotrema</taxon>
    </lineage>
</organism>
<name>A0A6A5Z0P7_9PLEO</name>
<gene>
    <name evidence="2" type="ORF">BDV96DRAFT_496854</name>
</gene>
<keyword evidence="1" id="KW-0812">Transmembrane</keyword>
<proteinExistence type="predicted"/>
<protein>
    <submittedName>
        <fullName evidence="2">Uncharacterized protein</fullName>
    </submittedName>
</protein>
<keyword evidence="1" id="KW-0472">Membrane</keyword>
<evidence type="ECO:0000313" key="2">
    <source>
        <dbReference type="EMBL" id="KAF2112992.1"/>
    </source>
</evidence>
<dbReference type="OrthoDB" id="5428890at2759"/>
<dbReference type="AlphaFoldDB" id="A0A6A5Z0P7"/>
<accession>A0A6A5Z0P7</accession>